<feature type="domain" description="Transposase IS110-like N-terminal" evidence="1">
    <location>
        <begin position="6"/>
        <end position="144"/>
    </location>
</feature>
<dbReference type="InterPro" id="IPR003346">
    <property type="entry name" value="Transposase_20"/>
</dbReference>
<dbReference type="Proteomes" id="UP001589789">
    <property type="component" value="Unassembled WGS sequence"/>
</dbReference>
<dbReference type="Pfam" id="PF02371">
    <property type="entry name" value="Transposase_20"/>
    <property type="match status" value="1"/>
</dbReference>
<accession>A0ABV6J1I9</accession>
<organism evidence="3 4">
    <name type="scientific">Muricoccus vinaceus</name>
    <dbReference type="NCBI Taxonomy" id="424704"/>
    <lineage>
        <taxon>Bacteria</taxon>
        <taxon>Pseudomonadati</taxon>
        <taxon>Pseudomonadota</taxon>
        <taxon>Alphaproteobacteria</taxon>
        <taxon>Acetobacterales</taxon>
        <taxon>Roseomonadaceae</taxon>
        <taxon>Muricoccus</taxon>
    </lineage>
</organism>
<reference evidence="3 4" key="1">
    <citation type="submission" date="2024-09" db="EMBL/GenBank/DDBJ databases">
        <authorList>
            <person name="Sun Q."/>
            <person name="Mori K."/>
        </authorList>
    </citation>
    <scope>NUCLEOTIDE SEQUENCE [LARGE SCALE GENOMIC DNA]</scope>
    <source>
        <strain evidence="3 4">CCM 7468</strain>
    </source>
</reference>
<evidence type="ECO:0000313" key="4">
    <source>
        <dbReference type="Proteomes" id="UP001589789"/>
    </source>
</evidence>
<feature type="domain" description="Transposase IS116/IS110/IS902 C-terminal" evidence="2">
    <location>
        <begin position="211"/>
        <end position="286"/>
    </location>
</feature>
<comment type="caution">
    <text evidence="3">The sequence shown here is derived from an EMBL/GenBank/DDBJ whole genome shotgun (WGS) entry which is preliminary data.</text>
</comment>
<keyword evidence="4" id="KW-1185">Reference proteome</keyword>
<dbReference type="RefSeq" id="WP_377057281.1">
    <property type="nucleotide sequence ID" value="NZ_JBHLVZ010000140.1"/>
</dbReference>
<proteinExistence type="predicted"/>
<dbReference type="InterPro" id="IPR002525">
    <property type="entry name" value="Transp_IS110-like_N"/>
</dbReference>
<name>A0ABV6J1I9_9PROT</name>
<dbReference type="PANTHER" id="PTHR33055">
    <property type="entry name" value="TRANSPOSASE FOR INSERTION SEQUENCE ELEMENT IS1111A"/>
    <property type="match status" value="1"/>
</dbReference>
<dbReference type="InterPro" id="IPR047650">
    <property type="entry name" value="Transpos_IS110"/>
</dbReference>
<evidence type="ECO:0000259" key="1">
    <source>
        <dbReference type="Pfam" id="PF01548"/>
    </source>
</evidence>
<protein>
    <submittedName>
        <fullName evidence="3">IS110 family transposase</fullName>
    </submittedName>
</protein>
<dbReference type="EMBL" id="JBHLVZ010000140">
    <property type="protein sequence ID" value="MFC0389733.1"/>
    <property type="molecule type" value="Genomic_DNA"/>
</dbReference>
<evidence type="ECO:0000313" key="3">
    <source>
        <dbReference type="EMBL" id="MFC0389733.1"/>
    </source>
</evidence>
<sequence>MEIAVLGVDLGKNSCSVVGLDAAGRVVLRRRLHRDGVVRLAAGSRGCVVAMEACCGAHHLGRRLREAGHEVRLMSPEYVRPYVKAQKNDDRDAEAIAEAATRPTMRFVELKSETQLDMQSLHRARDRLVGERTALINQMRAILLERGITVPQGRRKLEVYLEALLAEEQVPLSPRTRLLVEDQRAEWREMDRRIEAFDEEFAAEARSDEAARLLTTIPGIGPLNATALVAAIGRAETFGRGRDLAAWLGLVPRQMTTGGRPKLLGITKRGNGYLRKMLIHGARAALPTLSKGETPLGGWLRGLAARAHVNAVVVALAAKLARIICAVLRTGQRFEMKAATVS</sequence>
<dbReference type="Pfam" id="PF01548">
    <property type="entry name" value="DEDD_Tnp_IS110"/>
    <property type="match status" value="1"/>
</dbReference>
<gene>
    <name evidence="3" type="ORF">ACFFIC_29980</name>
</gene>
<evidence type="ECO:0000259" key="2">
    <source>
        <dbReference type="Pfam" id="PF02371"/>
    </source>
</evidence>
<dbReference type="PANTHER" id="PTHR33055:SF3">
    <property type="entry name" value="PUTATIVE TRANSPOSASE FOR IS117-RELATED"/>
    <property type="match status" value="1"/>
</dbReference>
<dbReference type="NCBIfam" id="NF033542">
    <property type="entry name" value="transpos_IS110"/>
    <property type="match status" value="1"/>
</dbReference>